<dbReference type="PANTHER" id="PTHR20854:SF4">
    <property type="entry name" value="INOSITOL-1-MONOPHOSPHATASE-RELATED"/>
    <property type="match status" value="1"/>
</dbReference>
<dbReference type="OrthoDB" id="9785695at2"/>
<evidence type="ECO:0000256" key="3">
    <source>
        <dbReference type="ARBA" id="ARBA00022801"/>
    </source>
</evidence>
<reference evidence="7" key="1">
    <citation type="submission" date="2018-03" db="EMBL/GenBank/DDBJ databases">
        <authorList>
            <person name="Sun L."/>
            <person name="Liu H."/>
            <person name="Chen W."/>
            <person name="Huang K."/>
            <person name="Liu W."/>
            <person name="Gao X."/>
        </authorList>
    </citation>
    <scope>NUCLEOTIDE SEQUENCE [LARGE SCALE GENOMIC DNA]</scope>
    <source>
        <strain evidence="7">SH9</strain>
    </source>
</reference>
<keyword evidence="7" id="KW-1185">Reference proteome</keyword>
<evidence type="ECO:0000256" key="1">
    <source>
        <dbReference type="ARBA" id="ARBA00009759"/>
    </source>
</evidence>
<feature type="binding site" evidence="5">
    <location>
        <position position="97"/>
    </location>
    <ligand>
        <name>Mg(2+)</name>
        <dbReference type="ChEBI" id="CHEBI:18420"/>
        <label>1</label>
        <note>catalytic</note>
    </ligand>
</feature>
<dbReference type="GO" id="GO:0006020">
    <property type="term" value="P:inositol metabolic process"/>
    <property type="evidence" value="ECO:0007669"/>
    <property type="project" value="TreeGrafter"/>
</dbReference>
<gene>
    <name evidence="6" type="ORF">SLNSH_12760</name>
</gene>
<dbReference type="GO" id="GO:0008934">
    <property type="term" value="F:inositol monophosphate 1-phosphatase activity"/>
    <property type="evidence" value="ECO:0007669"/>
    <property type="project" value="TreeGrafter"/>
</dbReference>
<dbReference type="PROSITE" id="PS00630">
    <property type="entry name" value="IMP_2"/>
    <property type="match status" value="1"/>
</dbReference>
<evidence type="ECO:0000256" key="2">
    <source>
        <dbReference type="ARBA" id="ARBA00022723"/>
    </source>
</evidence>
<name>A0A2T1HSM4_9HYPH</name>
<dbReference type="AlphaFoldDB" id="A0A2T1HSM4"/>
<comment type="caution">
    <text evidence="6">The sequence shown here is derived from an EMBL/GenBank/DDBJ whole genome shotgun (WGS) entry which is preliminary data.</text>
</comment>
<dbReference type="GO" id="GO:0046854">
    <property type="term" value="P:phosphatidylinositol phosphate biosynthetic process"/>
    <property type="evidence" value="ECO:0007669"/>
    <property type="project" value="InterPro"/>
</dbReference>
<accession>A0A2T1HSM4</accession>
<dbReference type="RefSeq" id="WP_106337381.1">
    <property type="nucleotide sequence ID" value="NZ_PVZS01000012.1"/>
</dbReference>
<dbReference type="Pfam" id="PF00459">
    <property type="entry name" value="Inositol_P"/>
    <property type="match status" value="1"/>
</dbReference>
<dbReference type="Gene3D" id="3.30.540.10">
    <property type="entry name" value="Fructose-1,6-Bisphosphatase, subunit A, domain 1"/>
    <property type="match status" value="1"/>
</dbReference>
<sequence>MAHEPSSIPLGALDAARDAAIEAGRIALGYFRHGGKTSAGVSYKEGGSPVTEADLAVDRFLKKRLTDIAPAFGWLSEETADNAARLRRRHVWVVDPIDGTRSFARGDKDWTVALGLVEDGAPVAGFVYAPVQDVMYEALPGGPALRNGMEIRATGHATVERARIAGPGPILDAMQAARTPFQRMPRIHSLAYRLVHVAEGSVDGALASGRAHDWDLAAAHAIVAASGAVVQTTSGQPPAYNRPSTVHEPIVAASGALAADLARMLAAGPVARAAGHKDAIAGL</sequence>
<dbReference type="EMBL" id="PVZS01000012">
    <property type="protein sequence ID" value="PSC04636.1"/>
    <property type="molecule type" value="Genomic_DNA"/>
</dbReference>
<feature type="binding site" evidence="5">
    <location>
        <position position="98"/>
    </location>
    <ligand>
        <name>Mg(2+)</name>
        <dbReference type="ChEBI" id="CHEBI:18420"/>
        <label>1</label>
        <note>catalytic</note>
    </ligand>
</feature>
<dbReference type="PRINTS" id="PR00377">
    <property type="entry name" value="IMPHPHTASES"/>
</dbReference>
<feature type="binding site" evidence="5">
    <location>
        <position position="215"/>
    </location>
    <ligand>
        <name>Mg(2+)</name>
        <dbReference type="ChEBI" id="CHEBI:18420"/>
        <label>1</label>
        <note>catalytic</note>
    </ligand>
</feature>
<keyword evidence="4 5" id="KW-0460">Magnesium</keyword>
<dbReference type="SUPFAM" id="SSF56655">
    <property type="entry name" value="Carbohydrate phosphatase"/>
    <property type="match status" value="1"/>
</dbReference>
<dbReference type="InterPro" id="IPR020583">
    <property type="entry name" value="Inositol_monoP_metal-BS"/>
</dbReference>
<dbReference type="PANTHER" id="PTHR20854">
    <property type="entry name" value="INOSITOL MONOPHOSPHATASE"/>
    <property type="match status" value="1"/>
</dbReference>
<dbReference type="GO" id="GO:0007165">
    <property type="term" value="P:signal transduction"/>
    <property type="evidence" value="ECO:0007669"/>
    <property type="project" value="TreeGrafter"/>
</dbReference>
<feature type="binding site" evidence="5">
    <location>
        <position position="95"/>
    </location>
    <ligand>
        <name>Mg(2+)</name>
        <dbReference type="ChEBI" id="CHEBI:18420"/>
        <label>1</label>
        <note>catalytic</note>
    </ligand>
</feature>
<dbReference type="Proteomes" id="UP000239772">
    <property type="component" value="Unassembled WGS sequence"/>
</dbReference>
<keyword evidence="3" id="KW-0378">Hydrolase</keyword>
<feature type="binding site" evidence="5">
    <location>
        <position position="77"/>
    </location>
    <ligand>
        <name>Mg(2+)</name>
        <dbReference type="ChEBI" id="CHEBI:18420"/>
        <label>1</label>
        <note>catalytic</note>
    </ligand>
</feature>
<dbReference type="Gene3D" id="3.40.190.80">
    <property type="match status" value="1"/>
</dbReference>
<evidence type="ECO:0000313" key="7">
    <source>
        <dbReference type="Proteomes" id="UP000239772"/>
    </source>
</evidence>
<keyword evidence="2 5" id="KW-0479">Metal-binding</keyword>
<comment type="similarity">
    <text evidence="1">Belongs to the inositol monophosphatase superfamily.</text>
</comment>
<proteinExistence type="inferred from homology"/>
<dbReference type="CDD" id="cd01638">
    <property type="entry name" value="CysQ"/>
    <property type="match status" value="1"/>
</dbReference>
<organism evidence="6 7">
    <name type="scientific">Alsobacter soli</name>
    <dbReference type="NCBI Taxonomy" id="2109933"/>
    <lineage>
        <taxon>Bacteria</taxon>
        <taxon>Pseudomonadati</taxon>
        <taxon>Pseudomonadota</taxon>
        <taxon>Alphaproteobacteria</taxon>
        <taxon>Hyphomicrobiales</taxon>
        <taxon>Alsobacteraceae</taxon>
        <taxon>Alsobacter</taxon>
    </lineage>
</organism>
<evidence type="ECO:0000256" key="5">
    <source>
        <dbReference type="PIRSR" id="PIRSR600760-2"/>
    </source>
</evidence>
<evidence type="ECO:0000313" key="6">
    <source>
        <dbReference type="EMBL" id="PSC04636.1"/>
    </source>
</evidence>
<dbReference type="InterPro" id="IPR020550">
    <property type="entry name" value="Inositol_monophosphatase_CS"/>
</dbReference>
<evidence type="ECO:0000256" key="4">
    <source>
        <dbReference type="ARBA" id="ARBA00022842"/>
    </source>
</evidence>
<protein>
    <submittedName>
        <fullName evidence="6">3'(2'),5'-bisphosphate nucleotidase CysQ</fullName>
    </submittedName>
</protein>
<dbReference type="GO" id="GO:0046872">
    <property type="term" value="F:metal ion binding"/>
    <property type="evidence" value="ECO:0007669"/>
    <property type="project" value="UniProtKB-KW"/>
</dbReference>
<comment type="cofactor">
    <cofactor evidence="5">
        <name>Mg(2+)</name>
        <dbReference type="ChEBI" id="CHEBI:18420"/>
    </cofactor>
</comment>
<dbReference type="PROSITE" id="PS00629">
    <property type="entry name" value="IMP_1"/>
    <property type="match status" value="1"/>
</dbReference>
<dbReference type="InterPro" id="IPR000760">
    <property type="entry name" value="Inositol_monophosphatase-like"/>
</dbReference>